<evidence type="ECO:0000313" key="4">
    <source>
        <dbReference type="EMBL" id="MFC3492411.1"/>
    </source>
</evidence>
<protein>
    <submittedName>
        <fullName evidence="4">Glycosyltransferase</fullName>
    </submittedName>
</protein>
<feature type="domain" description="Glycosyltransferase subfamily 4-like N-terminal" evidence="3">
    <location>
        <begin position="28"/>
        <end position="231"/>
    </location>
</feature>
<dbReference type="Pfam" id="PF13692">
    <property type="entry name" value="Glyco_trans_1_4"/>
    <property type="match status" value="1"/>
</dbReference>
<comment type="caution">
    <text evidence="4">The sequence shown here is derived from an EMBL/GenBank/DDBJ whole genome shotgun (WGS) entry which is preliminary data.</text>
</comment>
<gene>
    <name evidence="4" type="ORF">ACFO8M_07935</name>
</gene>
<dbReference type="Gene3D" id="3.40.50.2000">
    <property type="entry name" value="Glycogen Phosphorylase B"/>
    <property type="match status" value="2"/>
</dbReference>
<proteinExistence type="predicted"/>
<keyword evidence="5" id="KW-1185">Reference proteome</keyword>
<evidence type="ECO:0000259" key="3">
    <source>
        <dbReference type="Pfam" id="PF13579"/>
    </source>
</evidence>
<sequence length="447" mass="50700">MPADAQRPRLLYLAFYYPPSRASGVFRAYATAEHFRGAGWDVTVMAAPHRFFTDVVKSHDDALEARIDPRITVERPEMDYFSWETDVRRFGRFRGTFPEAARRWYLWKQRHVFPERYLAWSTAAVRRALKLNRGSRFDLTIATGNPFSSFAAAWALRKLARIPYIVDYRDSWTLDQFANADMFPADHPAWPWERRILRSAAHSVFVNDAMREWHAARYPFAADRMRVVLNGWDPEFFEPSQAHTEPDPDSGLAYGFIGTITNVQPIEEAVEAFKRLRAIPGHERDALKIFGHLGFFVNSRATLSQELGLGDAGEDAPVQYLGPVAKSSIGEAYAASDVLVFMTGGSKYVTTGKVFEYMATGKPILSIHESPCAAEDLLQDYPLWFRPRSLDPADIAEAAAAAGRAAREPDERLVKAARVYGERFTREQALIGLERDARAIVERKGRR</sequence>
<reference evidence="5" key="1">
    <citation type="journal article" date="2019" name="Int. J. Syst. Evol. Microbiol.">
        <title>The Global Catalogue of Microorganisms (GCM) 10K type strain sequencing project: providing services to taxonomists for standard genome sequencing and annotation.</title>
        <authorList>
            <consortium name="The Broad Institute Genomics Platform"/>
            <consortium name="The Broad Institute Genome Sequencing Center for Infectious Disease"/>
            <person name="Wu L."/>
            <person name="Ma J."/>
        </authorList>
    </citation>
    <scope>NUCLEOTIDE SEQUENCE [LARGE SCALE GENOMIC DNA]</scope>
    <source>
        <strain evidence="5">CGMCC 4.7396</strain>
    </source>
</reference>
<keyword evidence="2" id="KW-0808">Transferase</keyword>
<accession>A0ABV7PUZ6</accession>
<organism evidence="4 5">
    <name type="scientific">Glycomyces rhizosphaerae</name>
    <dbReference type="NCBI Taxonomy" id="2054422"/>
    <lineage>
        <taxon>Bacteria</taxon>
        <taxon>Bacillati</taxon>
        <taxon>Actinomycetota</taxon>
        <taxon>Actinomycetes</taxon>
        <taxon>Glycomycetales</taxon>
        <taxon>Glycomycetaceae</taxon>
        <taxon>Glycomyces</taxon>
    </lineage>
</organism>
<name>A0ABV7PUZ6_9ACTN</name>
<dbReference type="Pfam" id="PF13579">
    <property type="entry name" value="Glyco_trans_4_4"/>
    <property type="match status" value="1"/>
</dbReference>
<dbReference type="Proteomes" id="UP001595712">
    <property type="component" value="Unassembled WGS sequence"/>
</dbReference>
<dbReference type="EMBL" id="JBHRWO010000007">
    <property type="protein sequence ID" value="MFC3492411.1"/>
    <property type="molecule type" value="Genomic_DNA"/>
</dbReference>
<dbReference type="InterPro" id="IPR028098">
    <property type="entry name" value="Glyco_trans_4-like_N"/>
</dbReference>
<evidence type="ECO:0000256" key="2">
    <source>
        <dbReference type="ARBA" id="ARBA00022679"/>
    </source>
</evidence>
<evidence type="ECO:0000313" key="5">
    <source>
        <dbReference type="Proteomes" id="UP001595712"/>
    </source>
</evidence>
<dbReference type="PANTHER" id="PTHR12526">
    <property type="entry name" value="GLYCOSYLTRANSFERASE"/>
    <property type="match status" value="1"/>
</dbReference>
<keyword evidence="1" id="KW-0328">Glycosyltransferase</keyword>
<evidence type="ECO:0000256" key="1">
    <source>
        <dbReference type="ARBA" id="ARBA00022676"/>
    </source>
</evidence>
<dbReference type="SUPFAM" id="SSF53756">
    <property type="entry name" value="UDP-Glycosyltransferase/glycogen phosphorylase"/>
    <property type="match status" value="1"/>
</dbReference>
<dbReference type="RefSeq" id="WP_387972956.1">
    <property type="nucleotide sequence ID" value="NZ_JBHRWO010000007.1"/>
</dbReference>